<proteinExistence type="evidence at transcript level"/>
<protein>
    <submittedName>
        <fullName evidence="1">Predicted protein</fullName>
    </submittedName>
</protein>
<accession>F2DQK7</accession>
<organism evidence="1">
    <name type="scientific">Hordeum vulgare subsp. vulgare</name>
    <name type="common">Domesticated barley</name>
    <dbReference type="NCBI Taxonomy" id="112509"/>
    <lineage>
        <taxon>Eukaryota</taxon>
        <taxon>Viridiplantae</taxon>
        <taxon>Streptophyta</taxon>
        <taxon>Embryophyta</taxon>
        <taxon>Tracheophyta</taxon>
        <taxon>Spermatophyta</taxon>
        <taxon>Magnoliopsida</taxon>
        <taxon>Liliopsida</taxon>
        <taxon>Poales</taxon>
        <taxon>Poaceae</taxon>
        <taxon>BOP clade</taxon>
        <taxon>Pooideae</taxon>
        <taxon>Triticodae</taxon>
        <taxon>Triticeae</taxon>
        <taxon>Hordeinae</taxon>
        <taxon>Hordeum</taxon>
    </lineage>
</organism>
<dbReference type="AlphaFoldDB" id="F2DQK7"/>
<reference evidence="1" key="1">
    <citation type="journal article" date="2011" name="Plant Physiol.">
        <title>Comprehensive sequence analysis of 24,783 barley full-length cDNAs derived from 12 clone libraries.</title>
        <authorList>
            <person name="Matsumoto T."/>
            <person name="Tanaka T."/>
            <person name="Sakai H."/>
            <person name="Amano N."/>
            <person name="Kanamori H."/>
            <person name="Kurita K."/>
            <person name="Kikuta A."/>
            <person name="Kamiya K."/>
            <person name="Yamamoto M."/>
            <person name="Ikawa H."/>
            <person name="Fujii N."/>
            <person name="Hori K."/>
            <person name="Itoh T."/>
            <person name="Sato K."/>
        </authorList>
    </citation>
    <scope>NUCLEOTIDE SEQUENCE</scope>
    <source>
        <tissue evidence="1">Shoot and root</tissue>
    </source>
</reference>
<evidence type="ECO:0000313" key="1">
    <source>
        <dbReference type="EMBL" id="BAJ97378.1"/>
    </source>
</evidence>
<name>F2DQK7_HORVV</name>
<sequence>MATGVACYWGPWALVAADAMRIQTWHQQRWVACACMRGGQWRPARASLVGVSEVKLVRAGAGQHAAGGPGAGDRRRRACRQRALQGVHHLGHGRALAADGAHAVGGEVADVGQRLALVRRRRREARVEHARDVVGEDVRHGEVHHVLGGHALGVPLHDAAAGHELQEHHAEAVHVALVRQVLQPVVLRVHVPHRAAGVDRPLRLLLLRVVAAVVLAVAGGVQDGGQPEVGNLGRPRVVQEDVGGLDVAVDDGRHGVDVHVLDAARGAQRDGEPAAPRQHRRRHGAAVVELVVEGAVHHELVHQHALAGLSAAPQQAHDVLVVGPRQSNQLRVEGRLAVAAARRPRCRARRLGVVLGTFYRHLAPVRERAAVHRPEAPGPDPAAVVEPLRRRAQGVQREMLHHAAWPLAPARPKPWRHQGLHRGKLVRAVVAAAPAAAP</sequence>
<dbReference type="EMBL" id="AK366175">
    <property type="protein sequence ID" value="BAJ97378.1"/>
    <property type="molecule type" value="mRNA"/>
</dbReference>